<name>A0ABN9WT48_9DINO</name>
<organism evidence="2 3">
    <name type="scientific">Prorocentrum cordatum</name>
    <dbReference type="NCBI Taxonomy" id="2364126"/>
    <lineage>
        <taxon>Eukaryota</taxon>
        <taxon>Sar</taxon>
        <taxon>Alveolata</taxon>
        <taxon>Dinophyceae</taxon>
        <taxon>Prorocentrales</taxon>
        <taxon>Prorocentraceae</taxon>
        <taxon>Prorocentrum</taxon>
    </lineage>
</organism>
<accession>A0ABN9WT48</accession>
<gene>
    <name evidence="2" type="ORF">PCOR1329_LOCUS69485</name>
</gene>
<keyword evidence="1" id="KW-1133">Transmembrane helix</keyword>
<sequence length="175" mass="18721">MLPPGRLLWHTLVVAVVFSSFVVAPSLLLFDLPFEADAVALALLAVGAASLLGAALARSIDRGACTDGQWRCILLSAWVLNPVVVTVVGLRPTLSMLWLSWWSAIPFAVVLTMLSGRVRLAAGDPDWVQEGCPSAALSVHWLFSRLVFIGLPMCLLSIQAVGSKRTIEEGRGSSK</sequence>
<reference evidence="2" key="1">
    <citation type="submission" date="2023-10" db="EMBL/GenBank/DDBJ databases">
        <authorList>
            <person name="Chen Y."/>
            <person name="Shah S."/>
            <person name="Dougan E. K."/>
            <person name="Thang M."/>
            <person name="Chan C."/>
        </authorList>
    </citation>
    <scope>NUCLEOTIDE SEQUENCE [LARGE SCALE GENOMIC DNA]</scope>
</reference>
<feature type="non-terminal residue" evidence="2">
    <location>
        <position position="175"/>
    </location>
</feature>
<comment type="caution">
    <text evidence="2">The sequence shown here is derived from an EMBL/GenBank/DDBJ whole genome shotgun (WGS) entry which is preliminary data.</text>
</comment>
<evidence type="ECO:0000313" key="2">
    <source>
        <dbReference type="EMBL" id="CAK0888757.1"/>
    </source>
</evidence>
<dbReference type="Proteomes" id="UP001189429">
    <property type="component" value="Unassembled WGS sequence"/>
</dbReference>
<evidence type="ECO:0000313" key="3">
    <source>
        <dbReference type="Proteomes" id="UP001189429"/>
    </source>
</evidence>
<feature type="transmembrane region" description="Helical" evidence="1">
    <location>
        <begin position="96"/>
        <end position="114"/>
    </location>
</feature>
<evidence type="ECO:0008006" key="4">
    <source>
        <dbReference type="Google" id="ProtNLM"/>
    </source>
</evidence>
<proteinExistence type="predicted"/>
<dbReference type="EMBL" id="CAUYUJ010019126">
    <property type="protein sequence ID" value="CAK0888757.1"/>
    <property type="molecule type" value="Genomic_DNA"/>
</dbReference>
<feature type="transmembrane region" description="Helical" evidence="1">
    <location>
        <begin position="7"/>
        <end position="28"/>
    </location>
</feature>
<keyword evidence="1" id="KW-0472">Membrane</keyword>
<keyword evidence="3" id="KW-1185">Reference proteome</keyword>
<protein>
    <recommendedName>
        <fullName evidence="4">Transmembrane 9 superfamily member</fullName>
    </recommendedName>
</protein>
<feature type="transmembrane region" description="Helical" evidence="1">
    <location>
        <begin position="40"/>
        <end position="60"/>
    </location>
</feature>
<feature type="transmembrane region" description="Helical" evidence="1">
    <location>
        <begin position="72"/>
        <end position="90"/>
    </location>
</feature>
<keyword evidence="1" id="KW-0812">Transmembrane</keyword>
<evidence type="ECO:0000256" key="1">
    <source>
        <dbReference type="SAM" id="Phobius"/>
    </source>
</evidence>